<dbReference type="Proteomes" id="UP000092555">
    <property type="component" value="Unassembled WGS sequence"/>
</dbReference>
<evidence type="ECO:0000313" key="2">
    <source>
        <dbReference type="Proteomes" id="UP000092555"/>
    </source>
</evidence>
<sequence length="129" mass="14243">MSSPHPCNRIPFHVVIPAALLMCLSRLTFGLKFCLQYSGRPTATRDQSGLNEGRTGSHGRKRGMWKRFSCSSFPYRCSQIRKKPERAAISRHFPVCAGQPRLVIGFVSRNALSKGPVPADGAARAYLVP</sequence>
<organism evidence="1 2">
    <name type="scientific">Metschnikowia bicuspidata var. bicuspidata NRRL YB-4993</name>
    <dbReference type="NCBI Taxonomy" id="869754"/>
    <lineage>
        <taxon>Eukaryota</taxon>
        <taxon>Fungi</taxon>
        <taxon>Dikarya</taxon>
        <taxon>Ascomycota</taxon>
        <taxon>Saccharomycotina</taxon>
        <taxon>Pichiomycetes</taxon>
        <taxon>Metschnikowiaceae</taxon>
        <taxon>Metschnikowia</taxon>
    </lineage>
</organism>
<reference evidence="1 2" key="1">
    <citation type="submission" date="2016-05" db="EMBL/GenBank/DDBJ databases">
        <title>Comparative genomics of biotechnologically important yeasts.</title>
        <authorList>
            <consortium name="DOE Joint Genome Institute"/>
            <person name="Riley R."/>
            <person name="Haridas S."/>
            <person name="Wolfe K.H."/>
            <person name="Lopes M.R."/>
            <person name="Hittinger C.T."/>
            <person name="Goker M."/>
            <person name="Salamov A."/>
            <person name="Wisecaver J."/>
            <person name="Long T.M."/>
            <person name="Aerts A.L."/>
            <person name="Barry K."/>
            <person name="Choi C."/>
            <person name="Clum A."/>
            <person name="Coughlan A.Y."/>
            <person name="Deshpande S."/>
            <person name="Douglass A.P."/>
            <person name="Hanson S.J."/>
            <person name="Klenk H.-P."/>
            <person name="LaButti K."/>
            <person name="Lapidus A."/>
            <person name="Lindquist E."/>
            <person name="Lipzen A."/>
            <person name="Meier-kolthoff J.P."/>
            <person name="Ohm R.A."/>
            <person name="Otillar R.P."/>
            <person name="Pangilinan J."/>
            <person name="Peng Y."/>
            <person name="Rokas A."/>
            <person name="Rosa C.A."/>
            <person name="Scheuner C."/>
            <person name="Sibirny A.A."/>
            <person name="Slot J.C."/>
            <person name="Stielow J.B."/>
            <person name="Sun H."/>
            <person name="Kurtzman C.P."/>
            <person name="Blackwell M."/>
            <person name="Grigoriev I.V."/>
            <person name="Jeffries T.W."/>
        </authorList>
    </citation>
    <scope>NUCLEOTIDE SEQUENCE [LARGE SCALE GENOMIC DNA]</scope>
    <source>
        <strain evidence="1 2">NRRL YB-4993</strain>
    </source>
</reference>
<gene>
    <name evidence="1" type="ORF">METBIDRAFT_190442</name>
</gene>
<comment type="caution">
    <text evidence="1">The sequence shown here is derived from an EMBL/GenBank/DDBJ whole genome shotgun (WGS) entry which is preliminary data.</text>
</comment>
<proteinExistence type="predicted"/>
<dbReference type="RefSeq" id="XP_018712178.1">
    <property type="nucleotide sequence ID" value="XM_018854832.1"/>
</dbReference>
<dbReference type="EMBL" id="LXTC01000003">
    <property type="protein sequence ID" value="OBA21668.1"/>
    <property type="molecule type" value="Genomic_DNA"/>
</dbReference>
<accession>A0A1A0HCL8</accession>
<name>A0A1A0HCL8_9ASCO</name>
<evidence type="ECO:0000313" key="1">
    <source>
        <dbReference type="EMBL" id="OBA21668.1"/>
    </source>
</evidence>
<keyword evidence="2" id="KW-1185">Reference proteome</keyword>
<dbReference type="GeneID" id="30027808"/>
<protein>
    <submittedName>
        <fullName evidence="1">Uncharacterized protein</fullName>
    </submittedName>
</protein>
<dbReference type="AlphaFoldDB" id="A0A1A0HCL8"/>